<name>A0A101LZS9_PICGL</name>
<gene>
    <name evidence="1" type="ORF">ABT39_MTgene5339</name>
</gene>
<proteinExistence type="predicted"/>
<protein>
    <submittedName>
        <fullName evidence="1">Uncharacterized protein</fullName>
    </submittedName>
</protein>
<reference evidence="1" key="1">
    <citation type="journal article" date="2015" name="Genome Biol. Evol.">
        <title>Organellar Genomes of White Spruce (Picea glauca): Assembly and Annotation.</title>
        <authorList>
            <person name="Jackman S.D."/>
            <person name="Warren R.L."/>
            <person name="Gibb E.A."/>
            <person name="Vandervalk B.P."/>
            <person name="Mohamadi H."/>
            <person name="Chu J."/>
            <person name="Raymond A."/>
            <person name="Pleasance S."/>
            <person name="Coope R."/>
            <person name="Wildung M.R."/>
            <person name="Ritland C.E."/>
            <person name="Bousquet J."/>
            <person name="Jones S.J."/>
            <person name="Bohlmann J."/>
            <person name="Birol I."/>
        </authorList>
    </citation>
    <scope>NUCLEOTIDE SEQUENCE [LARGE SCALE GENOMIC DNA]</scope>
    <source>
        <tissue evidence="1">Flushing bud</tissue>
    </source>
</reference>
<evidence type="ECO:0000313" key="1">
    <source>
        <dbReference type="EMBL" id="KUM48339.1"/>
    </source>
</evidence>
<dbReference type="AlphaFoldDB" id="A0A101LZS9"/>
<organism evidence="1">
    <name type="scientific">Picea glauca</name>
    <name type="common">White spruce</name>
    <name type="synonym">Pinus glauca</name>
    <dbReference type="NCBI Taxonomy" id="3330"/>
    <lineage>
        <taxon>Eukaryota</taxon>
        <taxon>Viridiplantae</taxon>
        <taxon>Streptophyta</taxon>
        <taxon>Embryophyta</taxon>
        <taxon>Tracheophyta</taxon>
        <taxon>Spermatophyta</taxon>
        <taxon>Pinopsida</taxon>
        <taxon>Pinidae</taxon>
        <taxon>Conifers I</taxon>
        <taxon>Pinales</taxon>
        <taxon>Pinaceae</taxon>
        <taxon>Picea</taxon>
    </lineage>
</organism>
<accession>A0A101LZS9</accession>
<geneLocation type="mitochondrion" evidence="1"/>
<sequence>MLGVERGILLKETGQIIDLWPSPHLRLLLLLNIPSSKRNGCIGKQDPDFHGLQREVATERCPGNRIGKGITRFLTKSRLENDSRSDQ</sequence>
<comment type="caution">
    <text evidence="1">The sequence shown here is derived from an EMBL/GenBank/DDBJ whole genome shotgun (WGS) entry which is preliminary data.</text>
</comment>
<keyword evidence="1" id="KW-0496">Mitochondrion</keyword>
<dbReference type="EMBL" id="LKAM01000006">
    <property type="protein sequence ID" value="KUM48339.1"/>
    <property type="molecule type" value="Genomic_DNA"/>
</dbReference>